<accession>A0A392RG99</accession>
<feature type="region of interest" description="Disordered" evidence="1">
    <location>
        <begin position="56"/>
        <end position="117"/>
    </location>
</feature>
<feature type="non-terminal residue" evidence="2">
    <location>
        <position position="117"/>
    </location>
</feature>
<dbReference type="Proteomes" id="UP000265520">
    <property type="component" value="Unassembled WGS sequence"/>
</dbReference>
<reference evidence="2 3" key="1">
    <citation type="journal article" date="2018" name="Front. Plant Sci.">
        <title>Red Clover (Trifolium pratense) and Zigzag Clover (T. medium) - A Picture of Genomic Similarities and Differences.</title>
        <authorList>
            <person name="Dluhosova J."/>
            <person name="Istvanek J."/>
            <person name="Nedelnik J."/>
            <person name="Repkova J."/>
        </authorList>
    </citation>
    <scope>NUCLEOTIDE SEQUENCE [LARGE SCALE GENOMIC DNA]</scope>
    <source>
        <strain evidence="3">cv. 10/8</strain>
        <tissue evidence="2">Leaf</tissue>
    </source>
</reference>
<name>A0A392RG99_9FABA</name>
<evidence type="ECO:0000313" key="3">
    <source>
        <dbReference type="Proteomes" id="UP000265520"/>
    </source>
</evidence>
<organism evidence="2 3">
    <name type="scientific">Trifolium medium</name>
    <dbReference type="NCBI Taxonomy" id="97028"/>
    <lineage>
        <taxon>Eukaryota</taxon>
        <taxon>Viridiplantae</taxon>
        <taxon>Streptophyta</taxon>
        <taxon>Embryophyta</taxon>
        <taxon>Tracheophyta</taxon>
        <taxon>Spermatophyta</taxon>
        <taxon>Magnoliopsida</taxon>
        <taxon>eudicotyledons</taxon>
        <taxon>Gunneridae</taxon>
        <taxon>Pentapetalae</taxon>
        <taxon>rosids</taxon>
        <taxon>fabids</taxon>
        <taxon>Fabales</taxon>
        <taxon>Fabaceae</taxon>
        <taxon>Papilionoideae</taxon>
        <taxon>50 kb inversion clade</taxon>
        <taxon>NPAAA clade</taxon>
        <taxon>Hologalegina</taxon>
        <taxon>IRL clade</taxon>
        <taxon>Trifolieae</taxon>
        <taxon>Trifolium</taxon>
    </lineage>
</organism>
<dbReference type="AlphaFoldDB" id="A0A392RG99"/>
<feature type="compositionally biased region" description="Basic and acidic residues" evidence="1">
    <location>
        <begin position="99"/>
        <end position="109"/>
    </location>
</feature>
<evidence type="ECO:0000256" key="1">
    <source>
        <dbReference type="SAM" id="MobiDB-lite"/>
    </source>
</evidence>
<keyword evidence="3" id="KW-1185">Reference proteome</keyword>
<feature type="compositionally biased region" description="Basic and acidic residues" evidence="1">
    <location>
        <begin position="56"/>
        <end position="91"/>
    </location>
</feature>
<proteinExistence type="predicted"/>
<dbReference type="EMBL" id="LXQA010215477">
    <property type="protein sequence ID" value="MCI34615.1"/>
    <property type="molecule type" value="Genomic_DNA"/>
</dbReference>
<sequence>MIEERGIHGIKLMKEMVERCQRKRLTLTPHYDPRVEEFVVNEVLSVFKLFEEEQVKAEEEEKRREEEEKRREYEENRRKEEEEKKKQEKQQKMLSVKITSEDKGKEVAAEPHPLVLV</sequence>
<comment type="caution">
    <text evidence="2">The sequence shown here is derived from an EMBL/GenBank/DDBJ whole genome shotgun (WGS) entry which is preliminary data.</text>
</comment>
<protein>
    <submittedName>
        <fullName evidence="2">Uncharacterized protein</fullName>
    </submittedName>
</protein>
<evidence type="ECO:0000313" key="2">
    <source>
        <dbReference type="EMBL" id="MCI34615.1"/>
    </source>
</evidence>